<organism evidence="1 2">
    <name type="scientific">Cavenderia fasciculata</name>
    <name type="common">Slime mold</name>
    <name type="synonym">Dictyostelium fasciculatum</name>
    <dbReference type="NCBI Taxonomy" id="261658"/>
    <lineage>
        <taxon>Eukaryota</taxon>
        <taxon>Amoebozoa</taxon>
        <taxon>Evosea</taxon>
        <taxon>Eumycetozoa</taxon>
        <taxon>Dictyostelia</taxon>
        <taxon>Acytosteliales</taxon>
        <taxon>Cavenderiaceae</taxon>
        <taxon>Cavenderia</taxon>
    </lineage>
</organism>
<protein>
    <submittedName>
        <fullName evidence="1">Uncharacterized protein</fullName>
    </submittedName>
</protein>
<proteinExistence type="predicted"/>
<name>F4PR92_CACFS</name>
<dbReference type="AlphaFoldDB" id="F4PR92"/>
<evidence type="ECO:0000313" key="2">
    <source>
        <dbReference type="Proteomes" id="UP000007797"/>
    </source>
</evidence>
<dbReference type="KEGG" id="dfa:DFA_01173"/>
<reference evidence="2" key="1">
    <citation type="journal article" date="2011" name="Genome Res.">
        <title>Phylogeny-wide analysis of social amoeba genomes highlights ancient origins for complex intercellular communication.</title>
        <authorList>
            <person name="Heidel A.J."/>
            <person name="Lawal H.M."/>
            <person name="Felder M."/>
            <person name="Schilde C."/>
            <person name="Helps N.R."/>
            <person name="Tunggal B."/>
            <person name="Rivero F."/>
            <person name="John U."/>
            <person name="Schleicher M."/>
            <person name="Eichinger L."/>
            <person name="Platzer M."/>
            <person name="Noegel A.A."/>
            <person name="Schaap P."/>
            <person name="Gloeckner G."/>
        </authorList>
    </citation>
    <scope>NUCLEOTIDE SEQUENCE [LARGE SCALE GENOMIC DNA]</scope>
    <source>
        <strain evidence="2">SH3</strain>
    </source>
</reference>
<dbReference type="GeneID" id="14873299"/>
<gene>
    <name evidence="1" type="ORF">DFA_01173</name>
</gene>
<dbReference type="RefSeq" id="XP_004359142.1">
    <property type="nucleotide sequence ID" value="XM_004359085.1"/>
</dbReference>
<dbReference type="Proteomes" id="UP000007797">
    <property type="component" value="Unassembled WGS sequence"/>
</dbReference>
<keyword evidence="2" id="KW-1185">Reference proteome</keyword>
<dbReference type="EMBL" id="GL883010">
    <property type="protein sequence ID" value="EGG21292.1"/>
    <property type="molecule type" value="Genomic_DNA"/>
</dbReference>
<evidence type="ECO:0000313" key="1">
    <source>
        <dbReference type="EMBL" id="EGG21292.1"/>
    </source>
</evidence>
<sequence>MHRLILMIFGCNSLNVIQQKVIRFAPGIDCTQGCDFNNPLAWIGETVPNGPNDIAVIDFSNSPFFIGPQIIFVKDVIMVGGLYLDTNDVNPIEFQVFEDIKITGNFDILQYVTVKTMGSNGNIMTGGNTSIMETSALDINIGSIFATSKLLAQPNSNVSITAATLDGDIIVSSGVLNLDNVSVLGSLLANNSIVTINQSISIQGDTIFDGDCSVILSLDQLSSSPNTGVPLMGVGFLTFSTETTLELRIQPTTLVEPNSTYYIASSSNPIQLKNPTIQCIITLPTGLPLQIEYSFSLDYKDLSYYLVLNTQPTNQPTSSIDNEYE</sequence>
<accession>F4PR92</accession>